<dbReference type="InterPro" id="IPR054722">
    <property type="entry name" value="PolX-like_BBD"/>
</dbReference>
<dbReference type="Proteomes" id="UP000288805">
    <property type="component" value="Unassembled WGS sequence"/>
</dbReference>
<dbReference type="Pfam" id="PF22936">
    <property type="entry name" value="Pol_BBD"/>
    <property type="match status" value="1"/>
</dbReference>
<proteinExistence type="predicted"/>
<dbReference type="PANTHER" id="PTHR37610:SF100">
    <property type="entry name" value="COPIA-LIKE POLYPROTEIN_RETROTRANSPOSON"/>
    <property type="match status" value="1"/>
</dbReference>
<evidence type="ECO:0000259" key="3">
    <source>
        <dbReference type="PROSITE" id="PS50158"/>
    </source>
</evidence>
<dbReference type="Pfam" id="PF25597">
    <property type="entry name" value="SH3_retrovirus"/>
    <property type="match status" value="1"/>
</dbReference>
<keyword evidence="1" id="KW-0863">Zinc-finger</keyword>
<dbReference type="InterPro" id="IPR001878">
    <property type="entry name" value="Znf_CCHC"/>
</dbReference>
<dbReference type="PROSITE" id="PS50158">
    <property type="entry name" value="ZF_CCHC"/>
    <property type="match status" value="1"/>
</dbReference>
<evidence type="ECO:0000313" key="4">
    <source>
        <dbReference type="EMBL" id="RVX06599.1"/>
    </source>
</evidence>
<dbReference type="SUPFAM" id="SSF57756">
    <property type="entry name" value="Retrovirus zinc finger-like domains"/>
    <property type="match status" value="1"/>
</dbReference>
<dbReference type="Pfam" id="PF14244">
    <property type="entry name" value="Retrotran_gag_3"/>
    <property type="match status" value="1"/>
</dbReference>
<dbReference type="AlphaFoldDB" id="A0A438JCD2"/>
<evidence type="ECO:0000256" key="2">
    <source>
        <dbReference type="SAM" id="MobiDB-lite"/>
    </source>
</evidence>
<dbReference type="PANTHER" id="PTHR37610">
    <property type="entry name" value="CCHC-TYPE DOMAIN-CONTAINING PROTEIN"/>
    <property type="match status" value="1"/>
</dbReference>
<dbReference type="InterPro" id="IPR057670">
    <property type="entry name" value="SH3_retrovirus"/>
</dbReference>
<protein>
    <submittedName>
        <fullName evidence="4">Retrovirus-related Pol polyprotein from transposon RE1</fullName>
    </submittedName>
</protein>
<accession>A0A438JCD2</accession>
<evidence type="ECO:0000256" key="1">
    <source>
        <dbReference type="PROSITE-ProRule" id="PRU00047"/>
    </source>
</evidence>
<name>A0A438JCD2_VITVI</name>
<feature type="region of interest" description="Disordered" evidence="2">
    <location>
        <begin position="775"/>
        <end position="794"/>
    </location>
</feature>
<gene>
    <name evidence="4" type="primary">RE1_571</name>
    <name evidence="4" type="ORF">CK203_029533</name>
</gene>
<organism evidence="4 5">
    <name type="scientific">Vitis vinifera</name>
    <name type="common">Grape</name>
    <dbReference type="NCBI Taxonomy" id="29760"/>
    <lineage>
        <taxon>Eukaryota</taxon>
        <taxon>Viridiplantae</taxon>
        <taxon>Streptophyta</taxon>
        <taxon>Embryophyta</taxon>
        <taxon>Tracheophyta</taxon>
        <taxon>Spermatophyta</taxon>
        <taxon>Magnoliopsida</taxon>
        <taxon>eudicotyledons</taxon>
        <taxon>Gunneridae</taxon>
        <taxon>Pentapetalae</taxon>
        <taxon>rosids</taxon>
        <taxon>Vitales</taxon>
        <taxon>Vitaceae</taxon>
        <taxon>Viteae</taxon>
        <taxon>Vitis</taxon>
    </lineage>
</organism>
<dbReference type="InterPro" id="IPR029472">
    <property type="entry name" value="Copia-like_N"/>
</dbReference>
<dbReference type="EMBL" id="QGNW01000050">
    <property type="protein sequence ID" value="RVX06599.1"/>
    <property type="molecule type" value="Genomic_DNA"/>
</dbReference>
<keyword evidence="1" id="KW-0479">Metal-binding</keyword>
<reference evidence="4 5" key="1">
    <citation type="journal article" date="2018" name="PLoS Genet.">
        <title>Population sequencing reveals clonal diversity and ancestral inbreeding in the grapevine cultivar Chardonnay.</title>
        <authorList>
            <person name="Roach M.J."/>
            <person name="Johnson D.L."/>
            <person name="Bohlmann J."/>
            <person name="van Vuuren H.J."/>
            <person name="Jones S.J."/>
            <person name="Pretorius I.S."/>
            <person name="Schmidt S.A."/>
            <person name="Borneman A.R."/>
        </authorList>
    </citation>
    <scope>NUCLEOTIDE SEQUENCE [LARGE SCALE GENOMIC DNA]</scope>
    <source>
        <strain evidence="5">cv. Chardonnay</strain>
        <tissue evidence="4">Leaf</tissue>
    </source>
</reference>
<dbReference type="GO" id="GO:0008270">
    <property type="term" value="F:zinc ion binding"/>
    <property type="evidence" value="ECO:0007669"/>
    <property type="project" value="UniProtKB-KW"/>
</dbReference>
<comment type="caution">
    <text evidence="4">The sequence shown here is derived from an EMBL/GenBank/DDBJ whole genome shotgun (WGS) entry which is preliminary data.</text>
</comment>
<feature type="compositionally biased region" description="Polar residues" evidence="2">
    <location>
        <begin position="7"/>
        <end position="18"/>
    </location>
</feature>
<evidence type="ECO:0000313" key="5">
    <source>
        <dbReference type="Proteomes" id="UP000288805"/>
    </source>
</evidence>
<feature type="region of interest" description="Disordered" evidence="2">
    <location>
        <begin position="1"/>
        <end position="33"/>
    </location>
</feature>
<keyword evidence="1" id="KW-0862">Zinc</keyword>
<feature type="domain" description="CCHC-type" evidence="3">
    <location>
        <begin position="281"/>
        <end position="294"/>
    </location>
</feature>
<dbReference type="GO" id="GO:0003676">
    <property type="term" value="F:nucleic acid binding"/>
    <property type="evidence" value="ECO:0007669"/>
    <property type="project" value="InterPro"/>
</dbReference>
<feature type="compositionally biased region" description="Polar residues" evidence="2">
    <location>
        <begin position="784"/>
        <end position="794"/>
    </location>
</feature>
<sequence length="794" mass="88305">MVDERNPTSSRTSKPYSSKTEKQVDSSVLPSDASKSDLSNPYFTHHSDHLGLVLISKPLNGDNYSAWRRAMTLALNAKNKLGFVNGTIKAPSKETHPNDYATWSCCNDMVHSWIVNTLNPEISDSVIYYATAHEVWEDLRERFSQSNAPRIIEIQREIAYHRQEQLSISVYYTKLKSLWNELASYNDASSKAQQDKKRLMQFLMGLNESYSAIRGQILLMNPLPSVRQAYSSVWQEEKQRLLSVTHTAVESNSSVAMVVRSNQMKNNSAGNARIFQRRPQCTYCGEMGHFVEKCYQLHEYPPGHPKARTGSNFNRHKNTSVANQVYDGANKDGGKSVLTGITEAQLQQLLSFLNNKDGGTSSQANAAVAKPGLFKISSHRWIIDSGATDHISSSPKLFLHKDKNISLPPVLLPSGENANIVAKGSLPLNSVYYLCDVLCVLTFKVDLMSVSRLTRGLNCSVTFFPHWCVLQDLATRRMIGLGKQRDGLYYLAALTTNKTETNSYSSPNRQPTCNLTTSSTDLWHSRLGHVSHSQYALTAVHIINRLPSPVLSFKTPFERLYLKPPTYSHLRVFGCLAYATNVHVSHKFDHRAIACIFIGYPVGQKTYKLFNLSTRKIFTSRDVCFHENHFPYASFESVLPTSNLGYSSGPISAPIHDPTPFHVTNHSRLIPPPTTDSAPSFSVAPNSDTLNSVAPISSSTISDLPSLPDEQPTANPTPALLKTYTRHPKNASSPLLEIPTPPSPYGDTLANYIIPSFITVLASIFIQSLRTIPTSPWPTTTSPNRDPSSLQPLL</sequence>
<dbReference type="InterPro" id="IPR036875">
    <property type="entry name" value="Znf_CCHC_sf"/>
</dbReference>